<gene>
    <name evidence="3" type="ORF">J2Z17_004693</name>
</gene>
<dbReference type="Proteomes" id="UP000759443">
    <property type="component" value="Unassembled WGS sequence"/>
</dbReference>
<proteinExistence type="predicted"/>
<comment type="caution">
    <text evidence="3">The sequence shown here is derived from an EMBL/GenBank/DDBJ whole genome shotgun (WGS) entry which is preliminary data.</text>
</comment>
<dbReference type="EMBL" id="JAGGJU010000016">
    <property type="protein sequence ID" value="MBP1853232.1"/>
    <property type="molecule type" value="Genomic_DNA"/>
</dbReference>
<keyword evidence="1" id="KW-0812">Transmembrane</keyword>
<accession>A0ABS4E5N7</accession>
<evidence type="ECO:0000256" key="1">
    <source>
        <dbReference type="SAM" id="Phobius"/>
    </source>
</evidence>
<dbReference type="Pfam" id="PF14317">
    <property type="entry name" value="YcxB"/>
    <property type="match status" value="1"/>
</dbReference>
<keyword evidence="4" id="KW-1185">Reference proteome</keyword>
<dbReference type="InterPro" id="IPR025588">
    <property type="entry name" value="YcxB-like_C"/>
</dbReference>
<protein>
    <recommendedName>
        <fullName evidence="2">YcxB-like C-terminal domain-containing protein</fullName>
    </recommendedName>
</protein>
<feature type="domain" description="YcxB-like C-terminal" evidence="2">
    <location>
        <begin position="72"/>
        <end position="127"/>
    </location>
</feature>
<reference evidence="3 4" key="1">
    <citation type="submission" date="2021-03" db="EMBL/GenBank/DDBJ databases">
        <title>Genomic Encyclopedia of Type Strains, Phase IV (KMG-IV): sequencing the most valuable type-strain genomes for metagenomic binning, comparative biology and taxonomic classification.</title>
        <authorList>
            <person name="Goeker M."/>
        </authorList>
    </citation>
    <scope>NUCLEOTIDE SEQUENCE [LARGE SCALE GENOMIC DNA]</scope>
    <source>
        <strain evidence="3 4">DSM 21600</strain>
    </source>
</reference>
<feature type="transmembrane region" description="Helical" evidence="1">
    <location>
        <begin position="20"/>
        <end position="39"/>
    </location>
</feature>
<keyword evidence="1" id="KW-0472">Membrane</keyword>
<evidence type="ECO:0000313" key="4">
    <source>
        <dbReference type="Proteomes" id="UP000759443"/>
    </source>
</evidence>
<organism evidence="3 4">
    <name type="scientific">Rhizobium halophytocola</name>
    <dbReference type="NCBI Taxonomy" id="735519"/>
    <lineage>
        <taxon>Bacteria</taxon>
        <taxon>Pseudomonadati</taxon>
        <taxon>Pseudomonadota</taxon>
        <taxon>Alphaproteobacteria</taxon>
        <taxon>Hyphomicrobiales</taxon>
        <taxon>Rhizobiaceae</taxon>
        <taxon>Rhizobium/Agrobacterium group</taxon>
        <taxon>Rhizobium</taxon>
    </lineage>
</organism>
<evidence type="ECO:0000313" key="3">
    <source>
        <dbReference type="EMBL" id="MBP1853232.1"/>
    </source>
</evidence>
<evidence type="ECO:0000259" key="2">
    <source>
        <dbReference type="Pfam" id="PF14317"/>
    </source>
</evidence>
<sequence>MVALCAFWAVYDKVQDPDPGTLITLIAAAIGLVSTLILVKRVVLPFRGARNARGLAKSCLIVAEQHLTPTGDGFDIRLSDGHRRYLRSDFTGLAEDERMMLLFQVGNVYRPLPKRAFNPEQRDSFLAAARAHIAEPQGFRLTLCQRA</sequence>
<name>A0ABS4E5N7_9HYPH</name>
<keyword evidence="1" id="KW-1133">Transmembrane helix</keyword>